<evidence type="ECO:0000313" key="4">
    <source>
        <dbReference type="EMBL" id="MFC3076071.1"/>
    </source>
</evidence>
<evidence type="ECO:0000313" key="5">
    <source>
        <dbReference type="Proteomes" id="UP001595377"/>
    </source>
</evidence>
<gene>
    <name evidence="4" type="ORF">ACFOHH_23360</name>
</gene>
<organism evidence="4 5">
    <name type="scientific">Shinella pollutisoli</name>
    <dbReference type="NCBI Taxonomy" id="2250594"/>
    <lineage>
        <taxon>Bacteria</taxon>
        <taxon>Pseudomonadati</taxon>
        <taxon>Pseudomonadota</taxon>
        <taxon>Alphaproteobacteria</taxon>
        <taxon>Hyphomicrobiales</taxon>
        <taxon>Rhizobiaceae</taxon>
        <taxon>Shinella</taxon>
    </lineage>
</organism>
<feature type="domain" description="N-acetyltransferase" evidence="3">
    <location>
        <begin position="8"/>
        <end position="155"/>
    </location>
</feature>
<dbReference type="Pfam" id="PF00583">
    <property type="entry name" value="Acetyltransf_1"/>
    <property type="match status" value="1"/>
</dbReference>
<keyword evidence="2 4" id="KW-0012">Acyltransferase</keyword>
<dbReference type="InterPro" id="IPR000182">
    <property type="entry name" value="GNAT_dom"/>
</dbReference>
<accession>A0ABV7DNF1</accession>
<comment type="caution">
    <text evidence="4">The sequence shown here is derived from an EMBL/GenBank/DDBJ whole genome shotgun (WGS) entry which is preliminary data.</text>
</comment>
<dbReference type="Proteomes" id="UP001595377">
    <property type="component" value="Unassembled WGS sequence"/>
</dbReference>
<dbReference type="SUPFAM" id="SSF55729">
    <property type="entry name" value="Acyl-CoA N-acyltransferases (Nat)"/>
    <property type="match status" value="1"/>
</dbReference>
<protein>
    <submittedName>
        <fullName evidence="4">GNAT family N-acetyltransferase</fullName>
        <ecNumber evidence="4">2.3.-.-</ecNumber>
    </submittedName>
</protein>
<dbReference type="CDD" id="cd04301">
    <property type="entry name" value="NAT_SF"/>
    <property type="match status" value="1"/>
</dbReference>
<evidence type="ECO:0000256" key="1">
    <source>
        <dbReference type="ARBA" id="ARBA00022679"/>
    </source>
</evidence>
<proteinExistence type="predicted"/>
<keyword evidence="1 4" id="KW-0808">Transferase</keyword>
<dbReference type="PANTHER" id="PTHR43877">
    <property type="entry name" value="AMINOALKYLPHOSPHONATE N-ACETYLTRANSFERASE-RELATED-RELATED"/>
    <property type="match status" value="1"/>
</dbReference>
<dbReference type="PANTHER" id="PTHR43877:SF1">
    <property type="entry name" value="ACETYLTRANSFERASE"/>
    <property type="match status" value="1"/>
</dbReference>
<dbReference type="Gene3D" id="3.40.630.30">
    <property type="match status" value="1"/>
</dbReference>
<name>A0ABV7DNF1_9HYPH</name>
<dbReference type="InterPro" id="IPR050832">
    <property type="entry name" value="Bact_Acetyltransf"/>
</dbReference>
<keyword evidence="5" id="KW-1185">Reference proteome</keyword>
<sequence length="171" mass="17972">MPDRRRMTLLRHEIPADIDAIRALTEEAFRSAPHADGTEHLIVDRLRAAGALALSLVAEIDGAVAGHVAFSPVTVSDGRAGWYGLGPIAVSPAHRGRGIGSALVRAGLAHLRARGAAGCVLLGDPAWYGRFGFAAGPALRLEGVPPAYFLYVAFSPVYGEGTVSYHPAFYG</sequence>
<dbReference type="EC" id="2.3.-.-" evidence="4"/>
<dbReference type="GO" id="GO:0016746">
    <property type="term" value="F:acyltransferase activity"/>
    <property type="evidence" value="ECO:0007669"/>
    <property type="project" value="UniProtKB-KW"/>
</dbReference>
<dbReference type="PROSITE" id="PS51186">
    <property type="entry name" value="GNAT"/>
    <property type="match status" value="1"/>
</dbReference>
<dbReference type="InterPro" id="IPR016181">
    <property type="entry name" value="Acyl_CoA_acyltransferase"/>
</dbReference>
<evidence type="ECO:0000259" key="3">
    <source>
        <dbReference type="PROSITE" id="PS51186"/>
    </source>
</evidence>
<dbReference type="EMBL" id="JBHRSP010000047">
    <property type="protein sequence ID" value="MFC3076071.1"/>
    <property type="molecule type" value="Genomic_DNA"/>
</dbReference>
<dbReference type="RefSeq" id="WP_257318312.1">
    <property type="nucleotide sequence ID" value="NZ_JANFDG010000048.1"/>
</dbReference>
<evidence type="ECO:0000256" key="2">
    <source>
        <dbReference type="ARBA" id="ARBA00023315"/>
    </source>
</evidence>
<reference evidence="5" key="1">
    <citation type="journal article" date="2019" name="Int. J. Syst. Evol. Microbiol.">
        <title>The Global Catalogue of Microorganisms (GCM) 10K type strain sequencing project: providing services to taxonomists for standard genome sequencing and annotation.</title>
        <authorList>
            <consortium name="The Broad Institute Genomics Platform"/>
            <consortium name="The Broad Institute Genome Sequencing Center for Infectious Disease"/>
            <person name="Wu L."/>
            <person name="Ma J."/>
        </authorList>
    </citation>
    <scope>NUCLEOTIDE SEQUENCE [LARGE SCALE GENOMIC DNA]</scope>
    <source>
        <strain evidence="5">KCTC 52677</strain>
    </source>
</reference>